<dbReference type="AlphaFoldDB" id="A0AAN7IG83"/>
<dbReference type="InterPro" id="IPR014978">
    <property type="entry name" value="Gln-Leu-Gln_QLQ"/>
</dbReference>
<keyword evidence="5" id="KW-0010">Activator</keyword>
<feature type="region of interest" description="Disordered" evidence="6">
    <location>
        <begin position="516"/>
        <end position="563"/>
    </location>
</feature>
<evidence type="ECO:0000256" key="4">
    <source>
        <dbReference type="PROSITE-ProRule" id="PRU01002"/>
    </source>
</evidence>
<keyword evidence="10" id="KW-1185">Reference proteome</keyword>
<dbReference type="GO" id="GO:0005634">
    <property type="term" value="C:nucleus"/>
    <property type="evidence" value="ECO:0007669"/>
    <property type="project" value="UniProtKB-SubCell"/>
</dbReference>
<feature type="domain" description="WRC" evidence="8">
    <location>
        <begin position="200"/>
        <end position="244"/>
    </location>
</feature>
<feature type="domain" description="QLQ" evidence="7">
    <location>
        <begin position="139"/>
        <end position="174"/>
    </location>
</feature>
<feature type="region of interest" description="Disordered" evidence="6">
    <location>
        <begin position="43"/>
        <end position="66"/>
    </location>
</feature>
<dbReference type="PANTHER" id="PTHR31602:SF101">
    <property type="entry name" value="GROWTH-REGULATING FACTOR 7"/>
    <property type="match status" value="1"/>
</dbReference>
<dbReference type="GO" id="GO:0006355">
    <property type="term" value="P:regulation of DNA-templated transcription"/>
    <property type="evidence" value="ECO:0007669"/>
    <property type="project" value="InterPro"/>
</dbReference>
<feature type="region of interest" description="Disordered" evidence="6">
    <location>
        <begin position="180"/>
        <end position="210"/>
    </location>
</feature>
<feature type="short sequence motif" description="Bipartite nuclear localization signal" evidence="4">
    <location>
        <begin position="233"/>
        <end position="240"/>
    </location>
</feature>
<comment type="domain">
    <text evidence="5">The QLQ domain and WRC domain may be involved in protein-protein interaction and DNA-binding, respectively.</text>
</comment>
<proteinExistence type="inferred from homology"/>
<evidence type="ECO:0000256" key="6">
    <source>
        <dbReference type="SAM" id="MobiDB-lite"/>
    </source>
</evidence>
<dbReference type="InterPro" id="IPR014977">
    <property type="entry name" value="WRC_dom"/>
</dbReference>
<feature type="compositionally biased region" description="Polar residues" evidence="6">
    <location>
        <begin position="534"/>
        <end position="548"/>
    </location>
</feature>
<dbReference type="Pfam" id="PF08879">
    <property type="entry name" value="WRC"/>
    <property type="match status" value="1"/>
</dbReference>
<dbReference type="PANTHER" id="PTHR31602">
    <property type="entry name" value="GROWTH-REGULATING FACTOR 5"/>
    <property type="match status" value="1"/>
</dbReference>
<keyword evidence="5" id="KW-0805">Transcription regulation</keyword>
<protein>
    <recommendedName>
        <fullName evidence="5">Growth-regulating factor</fullName>
    </recommendedName>
</protein>
<comment type="similarity">
    <text evidence="2 5">Belongs to the GRF family.</text>
</comment>
<comment type="caution">
    <text evidence="9">The sequence shown here is derived from an EMBL/GenBank/DDBJ whole genome shotgun (WGS) entry which is preliminary data.</text>
</comment>
<dbReference type="SMART" id="SM00951">
    <property type="entry name" value="QLQ"/>
    <property type="match status" value="1"/>
</dbReference>
<dbReference type="InterPro" id="IPR031137">
    <property type="entry name" value="GRF"/>
</dbReference>
<evidence type="ECO:0000256" key="1">
    <source>
        <dbReference type="ARBA" id="ARBA00004123"/>
    </source>
</evidence>
<dbReference type="PROSITE" id="PS51667">
    <property type="entry name" value="WRC"/>
    <property type="match status" value="1"/>
</dbReference>
<dbReference type="PROSITE" id="PS51666">
    <property type="entry name" value="QLQ"/>
    <property type="match status" value="1"/>
</dbReference>
<feature type="short sequence motif" description="Bipartite nuclear localization signal" evidence="4">
    <location>
        <begin position="205"/>
        <end position="215"/>
    </location>
</feature>
<evidence type="ECO:0000313" key="10">
    <source>
        <dbReference type="Proteomes" id="UP001324115"/>
    </source>
</evidence>
<reference evidence="9 10" key="1">
    <citation type="journal article" date="2023" name="G3 (Bethesda)">
        <title>A haplotype-resolved chromosome-scale genome for Quercus rubra L. provides insights into the genetics of adaptive traits for red oak species.</title>
        <authorList>
            <person name="Kapoor B."/>
            <person name="Jenkins J."/>
            <person name="Schmutz J."/>
            <person name="Zhebentyayeva T."/>
            <person name="Kuelheim C."/>
            <person name="Coggeshall M."/>
            <person name="Heim C."/>
            <person name="Lasky J.R."/>
            <person name="Leites L."/>
            <person name="Islam-Faridi N."/>
            <person name="Romero-Severson J."/>
            <person name="DeLeo V.L."/>
            <person name="Lucas S.M."/>
            <person name="Lazic D."/>
            <person name="Gailing O."/>
            <person name="Carlson J."/>
            <person name="Staton M."/>
        </authorList>
    </citation>
    <scope>NUCLEOTIDE SEQUENCE [LARGE SCALE GENOMIC DNA]</scope>
    <source>
        <strain evidence="9">Pseudo-F2</strain>
    </source>
</reference>
<gene>
    <name evidence="9" type="ORF">RGQ29_029781</name>
</gene>
<name>A0AAN7IG83_QUERU</name>
<evidence type="ECO:0000259" key="7">
    <source>
        <dbReference type="PROSITE" id="PS51666"/>
    </source>
</evidence>
<dbReference type="Pfam" id="PF08880">
    <property type="entry name" value="QLQ"/>
    <property type="match status" value="1"/>
</dbReference>
<organism evidence="9 10">
    <name type="scientific">Quercus rubra</name>
    <name type="common">Northern red oak</name>
    <name type="synonym">Quercus borealis</name>
    <dbReference type="NCBI Taxonomy" id="3512"/>
    <lineage>
        <taxon>Eukaryota</taxon>
        <taxon>Viridiplantae</taxon>
        <taxon>Streptophyta</taxon>
        <taxon>Embryophyta</taxon>
        <taxon>Tracheophyta</taxon>
        <taxon>Spermatophyta</taxon>
        <taxon>Magnoliopsida</taxon>
        <taxon>eudicotyledons</taxon>
        <taxon>Gunneridae</taxon>
        <taxon>Pentapetalae</taxon>
        <taxon>rosids</taxon>
        <taxon>fabids</taxon>
        <taxon>Fagales</taxon>
        <taxon>Fagaceae</taxon>
        <taxon>Quercus</taxon>
    </lineage>
</organism>
<comment type="function">
    <text evidence="5">Transcription activator.</text>
</comment>
<dbReference type="GO" id="GO:0099402">
    <property type="term" value="P:plant organ development"/>
    <property type="evidence" value="ECO:0007669"/>
    <property type="project" value="UniProtKB-ARBA"/>
</dbReference>
<feature type="compositionally biased region" description="Low complexity" evidence="6">
    <location>
        <begin position="549"/>
        <end position="563"/>
    </location>
</feature>
<keyword evidence="5" id="KW-0804">Transcription</keyword>
<evidence type="ECO:0000256" key="2">
    <source>
        <dbReference type="ARBA" id="ARBA00008122"/>
    </source>
</evidence>
<dbReference type="EMBL" id="JAXUIC010000009">
    <property type="protein sequence ID" value="KAK4571082.1"/>
    <property type="molecule type" value="Genomic_DNA"/>
</dbReference>
<dbReference type="GO" id="GO:0005524">
    <property type="term" value="F:ATP binding"/>
    <property type="evidence" value="ECO:0007669"/>
    <property type="project" value="UniProtKB-UniRule"/>
</dbReference>
<evidence type="ECO:0000256" key="5">
    <source>
        <dbReference type="RuleBase" id="RU367127"/>
    </source>
</evidence>
<evidence type="ECO:0000313" key="9">
    <source>
        <dbReference type="EMBL" id="KAK4571082.1"/>
    </source>
</evidence>
<evidence type="ECO:0000256" key="3">
    <source>
        <dbReference type="ARBA" id="ARBA00023242"/>
    </source>
</evidence>
<dbReference type="Proteomes" id="UP001324115">
    <property type="component" value="Unassembled WGS sequence"/>
</dbReference>
<accession>A0AAN7IG83</accession>
<sequence length="577" mass="62594">MIRMDSLDFVNKEAKRESSSVKLQSSNIEESFTNKVIMFHHGNHHRPFSSSSSSSPSYEVKVGDGGDGPTCKNRSIIVSNDTYDVVVGGSGSAVAVTQQQQHPSGGAGVRTVQPFDTATTPHTASKSPAVRMAASLGFPFTSAQWRELERQAMIYKYMMASAPIPPELLIPTCRNTSDPAASHSHLGGSGFNLRLSNSTDPEPGRCKRTDGKKWRCSRDVAPDHKYCERHLHRGRPRSRKPVEIHTKNENIINNSNDNNNNNNNIIKRTRREDYHVLPTTSSPATVAYPNPTINTNGFPSQFLGPAQPYHQPTVASHKEPWCLDWMVKGAHVPRATYDQQWYPMMETKMGFNSGNSFSNTNAPVFKQRYAEEPLNLNLYECFRNYEDSRNKDCALSFNSDMVSTQKPDTGTTRGFIDAWSNSITQENIANSSTMCSVSPNGRLSPSSLTLSVGGGNSIGEEMGKFPMGLGLFGRDQSNDNGTKSHLTKWLTPASSVASTPGGPLAEVLRPSIGAASNSSSPIAGNGDLGGSPVTMVSSPSGVLQRTLPSLSDSSGNSNSSTIVSSAVNPEMALLWLN</sequence>
<comment type="subcellular location">
    <subcellularLocation>
        <location evidence="1 4 5">Nucleus</location>
    </subcellularLocation>
</comment>
<keyword evidence="3 4" id="KW-0539">Nucleus</keyword>
<evidence type="ECO:0000259" key="8">
    <source>
        <dbReference type="PROSITE" id="PS51667"/>
    </source>
</evidence>
<dbReference type="GO" id="GO:0006351">
    <property type="term" value="P:DNA-templated transcription"/>
    <property type="evidence" value="ECO:0007669"/>
    <property type="project" value="UniProtKB-UniRule"/>
</dbReference>